<evidence type="ECO:0000313" key="3">
    <source>
        <dbReference type="Proteomes" id="UP000198406"/>
    </source>
</evidence>
<dbReference type="AlphaFoldDB" id="A0A1Z5JA00"/>
<evidence type="ECO:0000256" key="1">
    <source>
        <dbReference type="SAM" id="Phobius"/>
    </source>
</evidence>
<gene>
    <name evidence="2" type="ORF">FisN_14Lh156</name>
</gene>
<feature type="transmembrane region" description="Helical" evidence="1">
    <location>
        <begin position="26"/>
        <end position="45"/>
    </location>
</feature>
<dbReference type="InParanoid" id="A0A1Z5JA00"/>
<feature type="transmembrane region" description="Helical" evidence="1">
    <location>
        <begin position="85"/>
        <end position="109"/>
    </location>
</feature>
<reference evidence="2 3" key="1">
    <citation type="journal article" date="2015" name="Plant Cell">
        <title>Oil accumulation by the oleaginous diatom Fistulifera solaris as revealed by the genome and transcriptome.</title>
        <authorList>
            <person name="Tanaka T."/>
            <person name="Maeda Y."/>
            <person name="Veluchamy A."/>
            <person name="Tanaka M."/>
            <person name="Abida H."/>
            <person name="Marechal E."/>
            <person name="Bowler C."/>
            <person name="Muto M."/>
            <person name="Sunaga Y."/>
            <person name="Tanaka M."/>
            <person name="Yoshino T."/>
            <person name="Taniguchi T."/>
            <person name="Fukuda Y."/>
            <person name="Nemoto M."/>
            <person name="Matsumoto M."/>
            <person name="Wong P.S."/>
            <person name="Aburatani S."/>
            <person name="Fujibuchi W."/>
        </authorList>
    </citation>
    <scope>NUCLEOTIDE SEQUENCE [LARGE SCALE GENOMIC DNA]</scope>
    <source>
        <strain evidence="2 3">JPCC DA0580</strain>
    </source>
</reference>
<accession>A0A1Z5JA00</accession>
<sequence>MTSTSGILSKLFQSCEEDPKSSIHRAWGISLIFLILFFIQSFIEMANLQAGRGSKAFAMASVWTGVIHLCLGILGTFVLKRFPTSFSVGFLLGVLTILANQNLLLFGTFRSYPYGNSATNRVFATIGFILFLIMSLFSLLVFHFKSHIIVAPIDVKHGARTPVAATTDADNYQKYDEAA</sequence>
<keyword evidence="1" id="KW-0812">Transmembrane</keyword>
<protein>
    <submittedName>
        <fullName evidence="2">Uncharacterized protein</fullName>
    </submittedName>
</protein>
<dbReference type="OrthoDB" id="190146at2759"/>
<keyword evidence="1" id="KW-1133">Transmembrane helix</keyword>
<dbReference type="Proteomes" id="UP000198406">
    <property type="component" value="Unassembled WGS sequence"/>
</dbReference>
<comment type="caution">
    <text evidence="2">The sequence shown here is derived from an EMBL/GenBank/DDBJ whole genome shotgun (WGS) entry which is preliminary data.</text>
</comment>
<feature type="transmembrane region" description="Helical" evidence="1">
    <location>
        <begin position="57"/>
        <end position="79"/>
    </location>
</feature>
<dbReference type="EMBL" id="BDSP01000022">
    <property type="protein sequence ID" value="GAX10648.1"/>
    <property type="molecule type" value="Genomic_DNA"/>
</dbReference>
<name>A0A1Z5JA00_FISSO</name>
<evidence type="ECO:0000313" key="2">
    <source>
        <dbReference type="EMBL" id="GAX10648.1"/>
    </source>
</evidence>
<feature type="transmembrane region" description="Helical" evidence="1">
    <location>
        <begin position="121"/>
        <end position="144"/>
    </location>
</feature>
<keyword evidence="3" id="KW-1185">Reference proteome</keyword>
<organism evidence="2 3">
    <name type="scientific">Fistulifera solaris</name>
    <name type="common">Oleaginous diatom</name>
    <dbReference type="NCBI Taxonomy" id="1519565"/>
    <lineage>
        <taxon>Eukaryota</taxon>
        <taxon>Sar</taxon>
        <taxon>Stramenopiles</taxon>
        <taxon>Ochrophyta</taxon>
        <taxon>Bacillariophyta</taxon>
        <taxon>Bacillariophyceae</taxon>
        <taxon>Bacillariophycidae</taxon>
        <taxon>Naviculales</taxon>
        <taxon>Naviculaceae</taxon>
        <taxon>Fistulifera</taxon>
    </lineage>
</organism>
<keyword evidence="1" id="KW-0472">Membrane</keyword>
<proteinExistence type="predicted"/>